<evidence type="ECO:0000256" key="1">
    <source>
        <dbReference type="SAM" id="Phobius"/>
    </source>
</evidence>
<dbReference type="AlphaFoldDB" id="A0AA41Z562"/>
<name>A0AA41Z562_9HYPH</name>
<dbReference type="EMBL" id="JAMOIM010000102">
    <property type="protein sequence ID" value="MCW6513153.1"/>
    <property type="molecule type" value="Genomic_DNA"/>
</dbReference>
<dbReference type="Proteomes" id="UP001165667">
    <property type="component" value="Unassembled WGS sequence"/>
</dbReference>
<reference evidence="3" key="1">
    <citation type="submission" date="2022-05" db="EMBL/GenBank/DDBJ databases">
        <authorList>
            <person name="Pankratov T."/>
        </authorList>
    </citation>
    <scope>NUCLEOTIDE SEQUENCE</scope>
    <source>
        <strain evidence="3">BP6-180914</strain>
    </source>
</reference>
<feature type="chain" id="PRO_5041260649" evidence="2">
    <location>
        <begin position="23"/>
        <end position="237"/>
    </location>
</feature>
<keyword evidence="1" id="KW-0812">Transmembrane</keyword>
<keyword evidence="1" id="KW-0472">Membrane</keyword>
<keyword evidence="1" id="KW-1133">Transmembrane helix</keyword>
<feature type="transmembrane region" description="Helical" evidence="1">
    <location>
        <begin position="210"/>
        <end position="229"/>
    </location>
</feature>
<comment type="caution">
    <text evidence="3">The sequence shown here is derived from an EMBL/GenBank/DDBJ whole genome shotgun (WGS) entry which is preliminary data.</text>
</comment>
<evidence type="ECO:0000313" key="4">
    <source>
        <dbReference type="Proteomes" id="UP001165667"/>
    </source>
</evidence>
<dbReference type="RefSeq" id="WP_282589526.1">
    <property type="nucleotide sequence ID" value="NZ_JAMOIM010000102.1"/>
</dbReference>
<keyword evidence="4" id="KW-1185">Reference proteome</keyword>
<proteinExistence type="predicted"/>
<evidence type="ECO:0000313" key="3">
    <source>
        <dbReference type="EMBL" id="MCW6513153.1"/>
    </source>
</evidence>
<feature type="signal peptide" evidence="2">
    <location>
        <begin position="1"/>
        <end position="22"/>
    </location>
</feature>
<sequence>MKALIAASLLAAFQALVWPAHASVILVPPVVLSPGETLSSLPNGGSSGDDVHHEVIYDNSENYIFDAGLLDFTLRARVIHYDDQGPDSIMHLHPGLLFDYEIQVVSGSIDSFGVIDWSKTDTSVKVCGISSCGGSGANGDLPTSVSRSLDGSEISWDFGNLTAGHHSANLQIFSSAAGYMDPPAFFTDGSGNTFSVETVAPSLSAVPLPASAPMFGTALIALGAVGFGMKRKAKATA</sequence>
<organism evidence="3 4">
    <name type="scientific">Lichenifustis flavocetrariae</name>
    <dbReference type="NCBI Taxonomy" id="2949735"/>
    <lineage>
        <taxon>Bacteria</taxon>
        <taxon>Pseudomonadati</taxon>
        <taxon>Pseudomonadota</taxon>
        <taxon>Alphaproteobacteria</taxon>
        <taxon>Hyphomicrobiales</taxon>
        <taxon>Lichenihabitantaceae</taxon>
        <taxon>Lichenifustis</taxon>
    </lineage>
</organism>
<keyword evidence="2" id="KW-0732">Signal</keyword>
<accession>A0AA41Z562</accession>
<evidence type="ECO:0000256" key="2">
    <source>
        <dbReference type="SAM" id="SignalP"/>
    </source>
</evidence>
<protein>
    <submittedName>
        <fullName evidence="3">VPLPA-CTERM sorting domain-containing protein</fullName>
    </submittedName>
</protein>
<gene>
    <name evidence="3" type="ORF">M8523_35495</name>
</gene>